<accession>A0A426QMI1</accession>
<sequence>MSIKGGRDEGTTGTRLNHARQLRSEQIPAEQRLWYHLRDRRFPGFKFRRQKPIGSYIVDFVCMPLRLVVEIDGSQRTEQKTYDDRRDAWLRSQGFVVLRFWNNEVLHDTAAVLERIRQVINALTPDPSPGSGRGE</sequence>
<keyword evidence="4" id="KW-1185">Reference proteome</keyword>
<dbReference type="EMBL" id="QZMU01000001">
    <property type="protein sequence ID" value="RRQ22975.1"/>
    <property type="molecule type" value="Genomic_DNA"/>
</dbReference>
<feature type="region of interest" description="Disordered" evidence="1">
    <location>
        <begin position="1"/>
        <end position="21"/>
    </location>
</feature>
<proteinExistence type="predicted"/>
<dbReference type="CDD" id="cd01038">
    <property type="entry name" value="Endonuclease_DUF559"/>
    <property type="match status" value="1"/>
</dbReference>
<feature type="compositionally biased region" description="Basic and acidic residues" evidence="1">
    <location>
        <begin position="1"/>
        <end position="10"/>
    </location>
</feature>
<dbReference type="PANTHER" id="PTHR38590:SF1">
    <property type="entry name" value="BLL0828 PROTEIN"/>
    <property type="match status" value="1"/>
</dbReference>
<dbReference type="GO" id="GO:0004519">
    <property type="term" value="F:endonuclease activity"/>
    <property type="evidence" value="ECO:0007669"/>
    <property type="project" value="UniProtKB-KW"/>
</dbReference>
<dbReference type="AlphaFoldDB" id="A0A426QMI1"/>
<dbReference type="PANTHER" id="PTHR38590">
    <property type="entry name" value="BLL0828 PROTEIN"/>
    <property type="match status" value="1"/>
</dbReference>
<dbReference type="InterPro" id="IPR011335">
    <property type="entry name" value="Restrct_endonuc-II-like"/>
</dbReference>
<comment type="caution">
    <text evidence="3">The sequence shown here is derived from an EMBL/GenBank/DDBJ whole genome shotgun (WGS) entry which is preliminary data.</text>
</comment>
<feature type="domain" description="DUF559" evidence="2">
    <location>
        <begin position="17"/>
        <end position="120"/>
    </location>
</feature>
<dbReference type="OrthoDB" id="9798754at2"/>
<name>A0A426QMI1_9GAMM</name>
<dbReference type="Proteomes" id="UP000287798">
    <property type="component" value="Unassembled WGS sequence"/>
</dbReference>
<gene>
    <name evidence="3" type="ORF">D6C00_01395</name>
</gene>
<protein>
    <submittedName>
        <fullName evidence="3">Endonuclease domain-containing protein</fullName>
    </submittedName>
</protein>
<evidence type="ECO:0000313" key="3">
    <source>
        <dbReference type="EMBL" id="RRQ22975.1"/>
    </source>
</evidence>
<keyword evidence="3" id="KW-0378">Hydrolase</keyword>
<organism evidence="3 4">
    <name type="scientific">Thiohalobacter thiocyanaticus</name>
    <dbReference type="NCBI Taxonomy" id="585455"/>
    <lineage>
        <taxon>Bacteria</taxon>
        <taxon>Pseudomonadati</taxon>
        <taxon>Pseudomonadota</taxon>
        <taxon>Gammaproteobacteria</taxon>
        <taxon>Thiohalobacterales</taxon>
        <taxon>Thiohalobacteraceae</taxon>
        <taxon>Thiohalobacter</taxon>
    </lineage>
</organism>
<dbReference type="Gene3D" id="3.40.960.10">
    <property type="entry name" value="VSR Endonuclease"/>
    <property type="match status" value="1"/>
</dbReference>
<keyword evidence="3" id="KW-0540">Nuclease</keyword>
<evidence type="ECO:0000259" key="2">
    <source>
        <dbReference type="Pfam" id="PF04480"/>
    </source>
</evidence>
<dbReference type="SUPFAM" id="SSF52980">
    <property type="entry name" value="Restriction endonuclease-like"/>
    <property type="match status" value="1"/>
</dbReference>
<keyword evidence="3" id="KW-0255">Endonuclease</keyword>
<dbReference type="Pfam" id="PF04480">
    <property type="entry name" value="DUF559"/>
    <property type="match status" value="1"/>
</dbReference>
<reference evidence="3 4" key="1">
    <citation type="journal article" date="2010" name="Int. J. Syst. Evol. Microbiol.">
        <title>Thiohalobacter thiocyanaticus gen. nov., sp. nov., a moderately halophilic, sulfur-oxidizing gammaproteobacterium from hypersaline lakes, that utilizes thiocyanate.</title>
        <authorList>
            <person name="Sorokin D.Y."/>
            <person name="Kovaleva O.L."/>
            <person name="Tourova T.P."/>
            <person name="Muyzer G."/>
        </authorList>
    </citation>
    <scope>NUCLEOTIDE SEQUENCE [LARGE SCALE GENOMIC DNA]</scope>
    <source>
        <strain evidence="3 4">Hrh1</strain>
    </source>
</reference>
<dbReference type="InterPro" id="IPR007569">
    <property type="entry name" value="DUF559"/>
</dbReference>
<evidence type="ECO:0000256" key="1">
    <source>
        <dbReference type="SAM" id="MobiDB-lite"/>
    </source>
</evidence>
<evidence type="ECO:0000313" key="4">
    <source>
        <dbReference type="Proteomes" id="UP000287798"/>
    </source>
</evidence>
<dbReference type="RefSeq" id="WP_125179977.1">
    <property type="nucleotide sequence ID" value="NZ_QZMU01000001.1"/>
</dbReference>
<dbReference type="InterPro" id="IPR047216">
    <property type="entry name" value="Endonuclease_DUF559_bact"/>
</dbReference>